<dbReference type="EMBL" id="PFFQ01000026">
    <property type="protein sequence ID" value="PIW17236.1"/>
    <property type="molecule type" value="Genomic_DNA"/>
</dbReference>
<sequence length="303" mass="31658">MGNIATNYTELTRLHRSGELLKPTVSEKKLSETDLKALQEAKATTTKVLSSGIAGDDAKSATSTVAKIEQISRLSQGDVNAVNLKAAVDIGEQLTRGQVQQVLGNVSAPLGAIASVETFSNSLDQSLKNPNPQNLKTLMNSTKGATSSVGQISKLLVEHTGEAGRLLARGSQTLGKVSSVLNVGIAAMDLAIAGQDIHHFWQDPNLKSFTKMGLGMVAASASVISAAKVPGIGGKAMLVAALADAGKMSLDVDWGTVTKSVGTAVVDFSTQQAQKMKQDLLESRLPSSGDPHFKRMVVLSPLN</sequence>
<dbReference type="AlphaFoldDB" id="A0A2M7G5M6"/>
<evidence type="ECO:0000313" key="2">
    <source>
        <dbReference type="Proteomes" id="UP000231019"/>
    </source>
</evidence>
<reference evidence="1 2" key="1">
    <citation type="submission" date="2017-09" db="EMBL/GenBank/DDBJ databases">
        <title>Depth-based differentiation of microbial function through sediment-hosted aquifers and enrichment of novel symbionts in the deep terrestrial subsurface.</title>
        <authorList>
            <person name="Probst A.J."/>
            <person name="Ladd B."/>
            <person name="Jarett J.K."/>
            <person name="Geller-Mcgrath D.E."/>
            <person name="Sieber C.M."/>
            <person name="Emerson J.B."/>
            <person name="Anantharaman K."/>
            <person name="Thomas B.C."/>
            <person name="Malmstrom R."/>
            <person name="Stieglmeier M."/>
            <person name="Klingl A."/>
            <person name="Woyke T."/>
            <person name="Ryan C.M."/>
            <person name="Banfield J.F."/>
        </authorList>
    </citation>
    <scope>NUCLEOTIDE SEQUENCE [LARGE SCALE GENOMIC DNA]</scope>
    <source>
        <strain evidence="1">CG17_big_fil_post_rev_8_21_14_2_50_48_46</strain>
    </source>
</reference>
<comment type="caution">
    <text evidence="1">The sequence shown here is derived from an EMBL/GenBank/DDBJ whole genome shotgun (WGS) entry which is preliminary data.</text>
</comment>
<evidence type="ECO:0000313" key="1">
    <source>
        <dbReference type="EMBL" id="PIW17236.1"/>
    </source>
</evidence>
<protein>
    <submittedName>
        <fullName evidence="1">Uncharacterized protein</fullName>
    </submittedName>
</protein>
<organism evidence="1 2">
    <name type="scientific">bacterium (Candidatus Blackallbacteria) CG17_big_fil_post_rev_8_21_14_2_50_48_46</name>
    <dbReference type="NCBI Taxonomy" id="2014261"/>
    <lineage>
        <taxon>Bacteria</taxon>
        <taxon>Candidatus Blackallbacteria</taxon>
    </lineage>
</organism>
<accession>A0A2M7G5M6</accession>
<gene>
    <name evidence="1" type="ORF">COW36_09710</name>
</gene>
<proteinExistence type="predicted"/>
<name>A0A2M7G5M6_9BACT</name>
<dbReference type="Proteomes" id="UP000231019">
    <property type="component" value="Unassembled WGS sequence"/>
</dbReference>